<dbReference type="AlphaFoldDB" id="A0A267F6E2"/>
<comment type="catalytic activity">
    <reaction evidence="15">
        <text>[DNA-directed RNA polymerase] + ATP = phospho-[DNA-directed RNA polymerase] + ADP + H(+)</text>
        <dbReference type="Rhea" id="RHEA:10216"/>
        <dbReference type="Rhea" id="RHEA-COMP:11321"/>
        <dbReference type="Rhea" id="RHEA-COMP:11322"/>
        <dbReference type="ChEBI" id="CHEBI:15378"/>
        <dbReference type="ChEBI" id="CHEBI:30616"/>
        <dbReference type="ChEBI" id="CHEBI:43176"/>
        <dbReference type="ChEBI" id="CHEBI:68546"/>
        <dbReference type="ChEBI" id="CHEBI:456216"/>
        <dbReference type="EC" id="2.7.11.23"/>
    </reaction>
</comment>
<evidence type="ECO:0000256" key="1">
    <source>
        <dbReference type="ARBA" id="ARBA00004123"/>
    </source>
</evidence>
<sequence>MNSQRQQQAKPAVPASSSSSCSSSQQPQQQQAGKQPRAWMDADFRRQLSAQRERVEDAFEFEGRKVGRGSYGQVFKTKPRSCADASAGDYALKQIEGSGLSMSACREIALLRELKHPNVISLKQVYLAHETRQIWLLFDYAEHDLWRMINFHASAKKCNSQVSLPPNFTKSIMHQILCGIHYLHSNWVLHRDLKPANILVMGATSPERGRVKIADLGLARLFHQPLTPLTEIDPVVVTFWYRAPELLLGARHYTKAIDLWAIGCIMAELITDKPLFYCKQEEDIKTSSPYNRDQLERIFSVMGFPSQQDWRDLPHLPKYGDLVRNFGTGQQYARFSLGRHMSRSFGMSETSSEFRLLSRLLAMDPLRRPSAREALEDRYFLEEPRPAADVFNDFDIPYGKRDFISDSSDNKDDPARLHFASRGRHLAVASQQQQRPICSQQLPHRFDSGANCGSFGRFHCNSSLQQQSQPVHASLQQYQQSHQQALLLQQQQQLSASSTCEPAAKRMRLQQLPAAADQRVYNPHHQSADGRQQGPHPKPYPMQEYNGYRASYN</sequence>
<dbReference type="InterPro" id="IPR017441">
    <property type="entry name" value="Protein_kinase_ATP_BS"/>
</dbReference>
<dbReference type="Proteomes" id="UP000215902">
    <property type="component" value="Unassembled WGS sequence"/>
</dbReference>
<accession>A0A267F6E2</accession>
<dbReference type="GO" id="GO:0008353">
    <property type="term" value="F:RNA polymerase II CTD heptapeptide repeat kinase activity"/>
    <property type="evidence" value="ECO:0007669"/>
    <property type="project" value="UniProtKB-EC"/>
</dbReference>
<feature type="domain" description="Protein kinase" evidence="18">
    <location>
        <begin position="60"/>
        <end position="380"/>
    </location>
</feature>
<evidence type="ECO:0000256" key="9">
    <source>
        <dbReference type="ARBA" id="ARBA00022777"/>
    </source>
</evidence>
<comment type="similarity">
    <text evidence="2">Belongs to the protein kinase superfamily. CMGC Ser/Thr protein kinase family. CDC2/CDKX subfamily.</text>
</comment>
<dbReference type="EMBL" id="NIVC01001335">
    <property type="protein sequence ID" value="PAA69273.1"/>
    <property type="molecule type" value="Genomic_DNA"/>
</dbReference>
<dbReference type="GO" id="GO:0016592">
    <property type="term" value="C:mediator complex"/>
    <property type="evidence" value="ECO:0007669"/>
    <property type="project" value="TreeGrafter"/>
</dbReference>
<proteinExistence type="inferred from homology"/>
<dbReference type="EC" id="2.7.11.22" evidence="4"/>
<evidence type="ECO:0000256" key="14">
    <source>
        <dbReference type="ARBA" id="ARBA00048367"/>
    </source>
</evidence>
<dbReference type="InterPro" id="IPR011009">
    <property type="entry name" value="Kinase-like_dom_sf"/>
</dbReference>
<dbReference type="SUPFAM" id="SSF56112">
    <property type="entry name" value="Protein kinase-like (PK-like)"/>
    <property type="match status" value="1"/>
</dbReference>
<evidence type="ECO:0000256" key="4">
    <source>
        <dbReference type="ARBA" id="ARBA00012425"/>
    </source>
</evidence>
<evidence type="ECO:0000256" key="8">
    <source>
        <dbReference type="ARBA" id="ARBA00022741"/>
    </source>
</evidence>
<evidence type="ECO:0000256" key="7">
    <source>
        <dbReference type="ARBA" id="ARBA00022723"/>
    </source>
</evidence>
<keyword evidence="11" id="KW-0539">Nucleus</keyword>
<keyword evidence="8 16" id="KW-0547">Nucleotide-binding</keyword>
<comment type="caution">
    <text evidence="19">The sequence shown here is derived from an EMBL/GenBank/DDBJ whole genome shotgun (WGS) entry which is preliminary data.</text>
</comment>
<dbReference type="PROSITE" id="PS00107">
    <property type="entry name" value="PROTEIN_KINASE_ATP"/>
    <property type="match status" value="1"/>
</dbReference>
<evidence type="ECO:0000256" key="5">
    <source>
        <dbReference type="ARBA" id="ARBA00022527"/>
    </source>
</evidence>
<dbReference type="InterPro" id="IPR008271">
    <property type="entry name" value="Ser/Thr_kinase_AS"/>
</dbReference>
<dbReference type="InterPro" id="IPR000719">
    <property type="entry name" value="Prot_kinase_dom"/>
</dbReference>
<dbReference type="SMART" id="SM00220">
    <property type="entry name" value="S_TKc"/>
    <property type="match status" value="1"/>
</dbReference>
<dbReference type="PROSITE" id="PS00108">
    <property type="entry name" value="PROTEIN_KINASE_ST"/>
    <property type="match status" value="1"/>
</dbReference>
<dbReference type="GO" id="GO:0004693">
    <property type="term" value="F:cyclin-dependent protein serine/threonine kinase activity"/>
    <property type="evidence" value="ECO:0007669"/>
    <property type="project" value="UniProtKB-EC"/>
</dbReference>
<evidence type="ECO:0000259" key="18">
    <source>
        <dbReference type="PROSITE" id="PS50011"/>
    </source>
</evidence>
<keyword evidence="7" id="KW-0479">Metal-binding</keyword>
<evidence type="ECO:0000256" key="10">
    <source>
        <dbReference type="ARBA" id="ARBA00022840"/>
    </source>
</evidence>
<comment type="catalytic activity">
    <reaction evidence="14">
        <text>L-seryl-[protein] + ATP = O-phospho-L-seryl-[protein] + ADP + H(+)</text>
        <dbReference type="Rhea" id="RHEA:17989"/>
        <dbReference type="Rhea" id="RHEA-COMP:9863"/>
        <dbReference type="Rhea" id="RHEA-COMP:11604"/>
        <dbReference type="ChEBI" id="CHEBI:15378"/>
        <dbReference type="ChEBI" id="CHEBI:29999"/>
        <dbReference type="ChEBI" id="CHEBI:30616"/>
        <dbReference type="ChEBI" id="CHEBI:83421"/>
        <dbReference type="ChEBI" id="CHEBI:456216"/>
        <dbReference type="EC" id="2.7.11.22"/>
    </reaction>
</comment>
<name>A0A267F6E2_9PLAT</name>
<keyword evidence="5" id="KW-0723">Serine/threonine-protein kinase</keyword>
<dbReference type="Gene3D" id="3.30.200.20">
    <property type="entry name" value="Phosphorylase Kinase, domain 1"/>
    <property type="match status" value="1"/>
</dbReference>
<dbReference type="GO" id="GO:0005524">
    <property type="term" value="F:ATP binding"/>
    <property type="evidence" value="ECO:0007669"/>
    <property type="project" value="UniProtKB-UniRule"/>
</dbReference>
<dbReference type="Pfam" id="PF00069">
    <property type="entry name" value="Pkinase"/>
    <property type="match status" value="1"/>
</dbReference>
<evidence type="ECO:0000256" key="16">
    <source>
        <dbReference type="PROSITE-ProRule" id="PRU10141"/>
    </source>
</evidence>
<evidence type="ECO:0000256" key="15">
    <source>
        <dbReference type="ARBA" id="ARBA00049280"/>
    </source>
</evidence>
<dbReference type="STRING" id="282301.A0A267F6E2"/>
<evidence type="ECO:0000256" key="13">
    <source>
        <dbReference type="ARBA" id="ARBA00047811"/>
    </source>
</evidence>
<dbReference type="PANTHER" id="PTHR24056:SF495">
    <property type="entry name" value="CYCLIN-DEPENDENT KINASE 8-RELATED"/>
    <property type="match status" value="1"/>
</dbReference>
<keyword evidence="10 16" id="KW-0067">ATP-binding</keyword>
<dbReference type="Gene3D" id="1.10.510.10">
    <property type="entry name" value="Transferase(Phosphotransferase) domain 1"/>
    <property type="match status" value="1"/>
</dbReference>
<dbReference type="PROSITE" id="PS51257">
    <property type="entry name" value="PROKAR_LIPOPROTEIN"/>
    <property type="match status" value="1"/>
</dbReference>
<evidence type="ECO:0000256" key="6">
    <source>
        <dbReference type="ARBA" id="ARBA00022679"/>
    </source>
</evidence>
<dbReference type="CDD" id="cd07842">
    <property type="entry name" value="STKc_CDK8_like"/>
    <property type="match status" value="1"/>
</dbReference>
<reference evidence="19 20" key="1">
    <citation type="submission" date="2017-06" db="EMBL/GenBank/DDBJ databases">
        <title>A platform for efficient transgenesis in Macrostomum lignano, a flatworm model organism for stem cell research.</title>
        <authorList>
            <person name="Berezikov E."/>
        </authorList>
    </citation>
    <scope>NUCLEOTIDE SEQUENCE [LARGE SCALE GENOMIC DNA]</scope>
    <source>
        <strain evidence="19">DV1</strain>
        <tissue evidence="19">Whole organism</tissue>
    </source>
</reference>
<dbReference type="PROSITE" id="PS50011">
    <property type="entry name" value="PROTEIN_KINASE_DOM"/>
    <property type="match status" value="1"/>
</dbReference>
<keyword evidence="6" id="KW-0808">Transferase</keyword>
<feature type="binding site" evidence="16">
    <location>
        <position position="93"/>
    </location>
    <ligand>
        <name>ATP</name>
        <dbReference type="ChEBI" id="CHEBI:30616"/>
    </ligand>
</feature>
<dbReference type="EC" id="2.7.11.23" evidence="3"/>
<feature type="compositionally biased region" description="Low complexity" evidence="17">
    <location>
        <begin position="1"/>
        <end position="36"/>
    </location>
</feature>
<dbReference type="InterPro" id="IPR050108">
    <property type="entry name" value="CDK"/>
</dbReference>
<feature type="region of interest" description="Disordered" evidence="17">
    <location>
        <begin position="1"/>
        <end position="43"/>
    </location>
</feature>
<evidence type="ECO:0000256" key="11">
    <source>
        <dbReference type="ARBA" id="ARBA00023242"/>
    </source>
</evidence>
<dbReference type="GO" id="GO:0046872">
    <property type="term" value="F:metal ion binding"/>
    <property type="evidence" value="ECO:0007669"/>
    <property type="project" value="UniProtKB-KW"/>
</dbReference>
<evidence type="ECO:0000313" key="19">
    <source>
        <dbReference type="EMBL" id="PAA69273.1"/>
    </source>
</evidence>
<dbReference type="FunFam" id="1.10.510.10:FF:000408">
    <property type="entry name" value="Serine/threonine-protein kinase SSN3"/>
    <property type="match status" value="1"/>
</dbReference>
<feature type="region of interest" description="Disordered" evidence="17">
    <location>
        <begin position="519"/>
        <end position="553"/>
    </location>
</feature>
<evidence type="ECO:0000256" key="12">
    <source>
        <dbReference type="ARBA" id="ARBA00041823"/>
    </source>
</evidence>
<organism evidence="19 20">
    <name type="scientific">Macrostomum lignano</name>
    <dbReference type="NCBI Taxonomy" id="282301"/>
    <lineage>
        <taxon>Eukaryota</taxon>
        <taxon>Metazoa</taxon>
        <taxon>Spiralia</taxon>
        <taxon>Lophotrochozoa</taxon>
        <taxon>Platyhelminthes</taxon>
        <taxon>Rhabditophora</taxon>
        <taxon>Macrostomorpha</taxon>
        <taxon>Macrostomida</taxon>
        <taxon>Macrostomidae</taxon>
        <taxon>Macrostomum</taxon>
    </lineage>
</organism>
<keyword evidence="20" id="KW-1185">Reference proteome</keyword>
<comment type="subcellular location">
    <subcellularLocation>
        <location evidence="1">Nucleus</location>
    </subcellularLocation>
</comment>
<dbReference type="FunFam" id="3.30.200.20:FF:000707">
    <property type="entry name" value="Cyclin dependent kinase 19"/>
    <property type="match status" value="1"/>
</dbReference>
<evidence type="ECO:0000313" key="20">
    <source>
        <dbReference type="Proteomes" id="UP000215902"/>
    </source>
</evidence>
<dbReference type="PANTHER" id="PTHR24056">
    <property type="entry name" value="CELL DIVISION PROTEIN KINASE"/>
    <property type="match status" value="1"/>
</dbReference>
<protein>
    <recommendedName>
        <fullName evidence="12">Cyclin-dependent kinase 8</fullName>
        <ecNumber evidence="4">2.7.11.22</ecNumber>
        <ecNumber evidence="3">2.7.11.23</ecNumber>
    </recommendedName>
</protein>
<evidence type="ECO:0000256" key="17">
    <source>
        <dbReference type="SAM" id="MobiDB-lite"/>
    </source>
</evidence>
<evidence type="ECO:0000256" key="2">
    <source>
        <dbReference type="ARBA" id="ARBA00006485"/>
    </source>
</evidence>
<evidence type="ECO:0000256" key="3">
    <source>
        <dbReference type="ARBA" id="ARBA00012409"/>
    </source>
</evidence>
<keyword evidence="9" id="KW-0418">Kinase</keyword>
<gene>
    <name evidence="19" type="ORF">BOX15_Mlig030575g1</name>
</gene>
<dbReference type="OrthoDB" id="6284126at2759"/>
<comment type="catalytic activity">
    <reaction evidence="13">
        <text>L-threonyl-[protein] + ATP = O-phospho-L-threonyl-[protein] + ADP + H(+)</text>
        <dbReference type="Rhea" id="RHEA:46608"/>
        <dbReference type="Rhea" id="RHEA-COMP:11060"/>
        <dbReference type="Rhea" id="RHEA-COMP:11605"/>
        <dbReference type="ChEBI" id="CHEBI:15378"/>
        <dbReference type="ChEBI" id="CHEBI:30013"/>
        <dbReference type="ChEBI" id="CHEBI:30616"/>
        <dbReference type="ChEBI" id="CHEBI:61977"/>
        <dbReference type="ChEBI" id="CHEBI:456216"/>
        <dbReference type="EC" id="2.7.11.22"/>
    </reaction>
</comment>